<evidence type="ECO:0000313" key="1">
    <source>
        <dbReference type="EMBL" id="RWX47579.1"/>
    </source>
</evidence>
<proteinExistence type="predicted"/>
<sequence length="42" mass="4782">MFFQGLIWELSCCRSCARFRRSSLRSAEPKGACTVFTGALFF</sequence>
<organism evidence="1 2">
    <name type="scientific">Candidatus Electrothrix aarhusensis</name>
    <dbReference type="NCBI Taxonomy" id="1859131"/>
    <lineage>
        <taxon>Bacteria</taxon>
        <taxon>Pseudomonadati</taxon>
        <taxon>Thermodesulfobacteriota</taxon>
        <taxon>Desulfobulbia</taxon>
        <taxon>Desulfobulbales</taxon>
        <taxon>Desulfobulbaceae</taxon>
        <taxon>Candidatus Electrothrix</taxon>
    </lineage>
</organism>
<dbReference type="AlphaFoldDB" id="A0A444J334"/>
<dbReference type="EMBL" id="MTKO01000031">
    <property type="protein sequence ID" value="RWX47579.1"/>
    <property type="molecule type" value="Genomic_DNA"/>
</dbReference>
<reference evidence="1 2" key="1">
    <citation type="submission" date="2017-01" db="EMBL/GenBank/DDBJ databases">
        <title>The cable genome- insights into the physiology and evolution of filamentous bacteria capable of sulfide oxidation via long distance electron transfer.</title>
        <authorList>
            <person name="Schreiber L."/>
            <person name="Bjerg J.T."/>
            <person name="Boggild A."/>
            <person name="Van De Vossenberg J."/>
            <person name="Meysman F."/>
            <person name="Nielsen L.P."/>
            <person name="Schramm A."/>
            <person name="Kjeldsen K.U."/>
        </authorList>
    </citation>
    <scope>NUCLEOTIDE SEQUENCE [LARGE SCALE GENOMIC DNA]</scope>
    <source>
        <strain evidence="1">MCF</strain>
    </source>
</reference>
<keyword evidence="2" id="KW-1185">Reference proteome</keyword>
<gene>
    <name evidence="1" type="ORF">H206_06238</name>
</gene>
<comment type="caution">
    <text evidence="1">The sequence shown here is derived from an EMBL/GenBank/DDBJ whole genome shotgun (WGS) entry which is preliminary data.</text>
</comment>
<accession>A0A444J334</accession>
<evidence type="ECO:0000313" key="2">
    <source>
        <dbReference type="Proteomes" id="UP000287853"/>
    </source>
</evidence>
<protein>
    <submittedName>
        <fullName evidence="1">Uncharacterized protein</fullName>
    </submittedName>
</protein>
<dbReference type="Proteomes" id="UP000287853">
    <property type="component" value="Unassembled WGS sequence"/>
</dbReference>
<name>A0A444J334_9BACT</name>